<sequence>MKFRFKRRMAGSNGTPNNSHCKKYKSKVILGIKCINCDNCFHPNCAKMKNLKVVDDNLVIYCEKVDQNIVESDTAFFDALEVFACDDNKVDINFVRYIVNQKDELIKEMRNKINILNKQIVLLKRIQSIYPTNSNTVDEINKKWSDSAKAQKPNQPNLIISSVSNTGDSQTNYSKFKNISSPSLQEVQRDKMNTTINLSTNVSKKEEIKMDLNRSEVSSKKDSASIVKMNSSEAVEKCSDANNWNVVNRQRKCNIVVGNNTTEIVKSVPKHSYNIGK</sequence>
<evidence type="ECO:0000313" key="3">
    <source>
        <dbReference type="Proteomes" id="UP001153636"/>
    </source>
</evidence>
<dbReference type="Proteomes" id="UP001153636">
    <property type="component" value="Chromosome 1"/>
</dbReference>
<evidence type="ECO:0000256" key="1">
    <source>
        <dbReference type="SAM" id="Coils"/>
    </source>
</evidence>
<keyword evidence="3" id="KW-1185">Reference proteome</keyword>
<dbReference type="EMBL" id="OV651813">
    <property type="protein sequence ID" value="CAH1099999.1"/>
    <property type="molecule type" value="Genomic_DNA"/>
</dbReference>
<gene>
    <name evidence="2" type="ORF">PSYICH_LOCUS572</name>
</gene>
<dbReference type="AlphaFoldDB" id="A0A9P0CIX4"/>
<protein>
    <submittedName>
        <fullName evidence="2">Uncharacterized protein</fullName>
    </submittedName>
</protein>
<name>A0A9P0CIX4_9CUCU</name>
<keyword evidence="1" id="KW-0175">Coiled coil</keyword>
<proteinExistence type="predicted"/>
<feature type="coiled-coil region" evidence="1">
    <location>
        <begin position="99"/>
        <end position="126"/>
    </location>
</feature>
<reference evidence="2" key="1">
    <citation type="submission" date="2022-01" db="EMBL/GenBank/DDBJ databases">
        <authorList>
            <person name="King R."/>
        </authorList>
    </citation>
    <scope>NUCLEOTIDE SEQUENCE</scope>
</reference>
<dbReference type="OrthoDB" id="6781724at2759"/>
<organism evidence="2 3">
    <name type="scientific">Psylliodes chrysocephalus</name>
    <dbReference type="NCBI Taxonomy" id="3402493"/>
    <lineage>
        <taxon>Eukaryota</taxon>
        <taxon>Metazoa</taxon>
        <taxon>Ecdysozoa</taxon>
        <taxon>Arthropoda</taxon>
        <taxon>Hexapoda</taxon>
        <taxon>Insecta</taxon>
        <taxon>Pterygota</taxon>
        <taxon>Neoptera</taxon>
        <taxon>Endopterygota</taxon>
        <taxon>Coleoptera</taxon>
        <taxon>Polyphaga</taxon>
        <taxon>Cucujiformia</taxon>
        <taxon>Chrysomeloidea</taxon>
        <taxon>Chrysomelidae</taxon>
        <taxon>Galerucinae</taxon>
        <taxon>Alticini</taxon>
        <taxon>Psylliodes</taxon>
    </lineage>
</organism>
<accession>A0A9P0CIX4</accession>
<evidence type="ECO:0000313" key="2">
    <source>
        <dbReference type="EMBL" id="CAH1099999.1"/>
    </source>
</evidence>